<dbReference type="InterPro" id="IPR003609">
    <property type="entry name" value="Pan_app"/>
</dbReference>
<sequence>MRKHSVSAQLTRTARRFSTVIAPQLTKLEPVPTLQKHQKVTIRIADIQKLNEAIKQYVLHGGRLFDPVEFEIRAEDTDSNGNGRDQILLTAQFYTEEIVLFEGNKRLLSISLSDPVGESDLLNRFKTNGSSFDSNSPVLAKVRHPISGIKMFEVVQSQKRPQRWQITGAMDELNKCEVEAHSNVWRQMLSACGFVFAAEWWSIQNEGLRVAEIFPQKAVCEENSLRLQWSEQASNELRLLALCFGLVQTVREAFPSLLHIMKEARQRKMQIHRPSIVPAHHFGAPCQLCECFVEYTDRDMNIYTQPYNVAINSYEATEDRCLAACQNDQNCKAVVYGYIGGRDVFTCELYSESNVKSPLYTPFTNIYIKKRAECRKSALGYEALDMTDVDERVAARKQRYLRLYTKFNFFGFG</sequence>
<dbReference type="AlphaFoldDB" id="A0A915LPD0"/>
<dbReference type="PROSITE" id="PS50948">
    <property type="entry name" value="PAN"/>
    <property type="match status" value="1"/>
</dbReference>
<feature type="domain" description="Apple" evidence="1">
    <location>
        <begin position="289"/>
        <end position="374"/>
    </location>
</feature>
<keyword evidence="2" id="KW-1185">Reference proteome</keyword>
<evidence type="ECO:0000313" key="2">
    <source>
        <dbReference type="Proteomes" id="UP000887561"/>
    </source>
</evidence>
<proteinExistence type="predicted"/>
<evidence type="ECO:0000259" key="1">
    <source>
        <dbReference type="PROSITE" id="PS50948"/>
    </source>
</evidence>
<evidence type="ECO:0000313" key="3">
    <source>
        <dbReference type="WBParaSite" id="scaffold13790_cov193.g17090"/>
    </source>
</evidence>
<dbReference type="SMART" id="SM00473">
    <property type="entry name" value="PAN_AP"/>
    <property type="match status" value="1"/>
</dbReference>
<accession>A0A915LPD0</accession>
<organism evidence="2 3">
    <name type="scientific">Meloidogyne javanica</name>
    <name type="common">Root-knot nematode worm</name>
    <dbReference type="NCBI Taxonomy" id="6303"/>
    <lineage>
        <taxon>Eukaryota</taxon>
        <taxon>Metazoa</taxon>
        <taxon>Ecdysozoa</taxon>
        <taxon>Nematoda</taxon>
        <taxon>Chromadorea</taxon>
        <taxon>Rhabditida</taxon>
        <taxon>Tylenchina</taxon>
        <taxon>Tylenchomorpha</taxon>
        <taxon>Tylenchoidea</taxon>
        <taxon>Meloidogynidae</taxon>
        <taxon>Meloidogyninae</taxon>
        <taxon>Meloidogyne</taxon>
        <taxon>Meloidogyne incognita group</taxon>
    </lineage>
</organism>
<name>A0A915LPD0_MELJA</name>
<protein>
    <submittedName>
        <fullName evidence="3">Apple domain-containing protein</fullName>
    </submittedName>
</protein>
<dbReference type="WBParaSite" id="scaffold13790_cov193.g17090">
    <property type="protein sequence ID" value="scaffold13790_cov193.g17090"/>
    <property type="gene ID" value="scaffold13790_cov193.g17090"/>
</dbReference>
<dbReference type="Proteomes" id="UP000887561">
    <property type="component" value="Unplaced"/>
</dbReference>
<reference evidence="3" key="1">
    <citation type="submission" date="2022-11" db="UniProtKB">
        <authorList>
            <consortium name="WormBaseParasite"/>
        </authorList>
    </citation>
    <scope>IDENTIFICATION</scope>
</reference>